<protein>
    <submittedName>
        <fullName evidence="16">Polycystic kidney disease protein 1-like 3</fullName>
    </submittedName>
</protein>
<dbReference type="SUPFAM" id="SSF49723">
    <property type="entry name" value="Lipase/lipooxygenase domain (PLAT/LH2 domain)"/>
    <property type="match status" value="1"/>
</dbReference>
<keyword evidence="8" id="KW-1015">Disulfide bond</keyword>
<evidence type="ECO:0000256" key="3">
    <source>
        <dbReference type="ARBA" id="ARBA00022692"/>
    </source>
</evidence>
<feature type="transmembrane region" description="Helical" evidence="12">
    <location>
        <begin position="1509"/>
        <end position="1533"/>
    </location>
</feature>
<feature type="transmembrane region" description="Helical" evidence="12">
    <location>
        <begin position="841"/>
        <end position="863"/>
    </location>
</feature>
<proteinExistence type="inferred from homology"/>
<keyword evidence="6 12" id="KW-1133">Transmembrane helix</keyword>
<evidence type="ECO:0000256" key="9">
    <source>
        <dbReference type="ARBA" id="ARBA00023180"/>
    </source>
</evidence>
<dbReference type="InterPro" id="IPR046791">
    <property type="entry name" value="Polycystin_dom"/>
</dbReference>
<dbReference type="InterPro" id="IPR051223">
    <property type="entry name" value="Polycystin"/>
</dbReference>
<dbReference type="GO" id="GO:0005509">
    <property type="term" value="F:calcium ion binding"/>
    <property type="evidence" value="ECO:0007669"/>
    <property type="project" value="InterPro"/>
</dbReference>
<dbReference type="Pfam" id="PF01825">
    <property type="entry name" value="GPS"/>
    <property type="match status" value="1"/>
</dbReference>
<evidence type="ECO:0000256" key="8">
    <source>
        <dbReference type="ARBA" id="ARBA00023157"/>
    </source>
</evidence>
<dbReference type="PROSITE" id="PS50095">
    <property type="entry name" value="PLAT"/>
    <property type="match status" value="1"/>
</dbReference>
<evidence type="ECO:0000256" key="7">
    <source>
        <dbReference type="ARBA" id="ARBA00023136"/>
    </source>
</evidence>
<dbReference type="InterPro" id="IPR000203">
    <property type="entry name" value="GPS"/>
</dbReference>
<feature type="compositionally biased region" description="Basic and acidic residues" evidence="11">
    <location>
        <begin position="1"/>
        <end position="20"/>
    </location>
</feature>
<feature type="transmembrane region" description="Helical" evidence="12">
    <location>
        <begin position="1058"/>
        <end position="1080"/>
    </location>
</feature>
<name>A0A6P8R9A7_GEOSA</name>
<dbReference type="InterPro" id="IPR036691">
    <property type="entry name" value="Endo/exonu/phosph_ase_sf"/>
</dbReference>
<dbReference type="CTD" id="342372"/>
<dbReference type="Proteomes" id="UP000515159">
    <property type="component" value="Chromosome 4"/>
</dbReference>
<comment type="caution">
    <text evidence="10">Lacks conserved residue(s) required for the propagation of feature annotation.</text>
</comment>
<dbReference type="GO" id="GO:0005262">
    <property type="term" value="F:calcium channel activity"/>
    <property type="evidence" value="ECO:0007669"/>
    <property type="project" value="TreeGrafter"/>
</dbReference>
<dbReference type="InterPro" id="IPR001024">
    <property type="entry name" value="PLAT/LH2_dom"/>
</dbReference>
<feature type="region of interest" description="Disordered" evidence="11">
    <location>
        <begin position="1"/>
        <end position="30"/>
    </location>
</feature>
<evidence type="ECO:0000256" key="5">
    <source>
        <dbReference type="ARBA" id="ARBA00022734"/>
    </source>
</evidence>
<evidence type="ECO:0000256" key="2">
    <source>
        <dbReference type="ARBA" id="ARBA00007200"/>
    </source>
</evidence>
<accession>A0A6P8R9A7</accession>
<feature type="transmembrane region" description="Helical" evidence="12">
    <location>
        <begin position="1420"/>
        <end position="1437"/>
    </location>
</feature>
<evidence type="ECO:0000256" key="11">
    <source>
        <dbReference type="SAM" id="MobiDB-lite"/>
    </source>
</evidence>
<dbReference type="GO" id="GO:0016020">
    <property type="term" value="C:membrane"/>
    <property type="evidence" value="ECO:0007669"/>
    <property type="project" value="UniProtKB-SubCell"/>
</dbReference>
<comment type="similarity">
    <text evidence="2">Belongs to the polycystin family.</text>
</comment>
<evidence type="ECO:0000256" key="1">
    <source>
        <dbReference type="ARBA" id="ARBA00004141"/>
    </source>
</evidence>
<feature type="transmembrane region" description="Helical" evidence="12">
    <location>
        <begin position="1570"/>
        <end position="1596"/>
    </location>
</feature>
<dbReference type="Gene3D" id="2.60.220.50">
    <property type="match status" value="1"/>
</dbReference>
<reference evidence="16" key="1">
    <citation type="submission" date="2025-08" db="UniProtKB">
        <authorList>
            <consortium name="RefSeq"/>
        </authorList>
    </citation>
    <scope>IDENTIFICATION</scope>
</reference>
<dbReference type="KEGG" id="gsh:117359091"/>
<feature type="transmembrane region" description="Helical" evidence="12">
    <location>
        <begin position="1540"/>
        <end position="1558"/>
    </location>
</feature>
<keyword evidence="3 12" id="KW-0812">Transmembrane</keyword>
<dbReference type="RefSeq" id="XP_033797153.1">
    <property type="nucleotide sequence ID" value="XM_033941262.1"/>
</dbReference>
<dbReference type="InterPro" id="IPR042060">
    <property type="entry name" value="PLAT_polycystin1"/>
</dbReference>
<dbReference type="GO" id="GO:0050982">
    <property type="term" value="P:detection of mechanical stimulus"/>
    <property type="evidence" value="ECO:0007669"/>
    <property type="project" value="TreeGrafter"/>
</dbReference>
<dbReference type="InterPro" id="IPR057244">
    <property type="entry name" value="GAIN_B"/>
</dbReference>
<dbReference type="FunFam" id="1.10.287.70:FF:000086">
    <property type="entry name" value="Polycystic kidney disease 2"/>
    <property type="match status" value="1"/>
</dbReference>
<evidence type="ECO:0000313" key="15">
    <source>
        <dbReference type="Proteomes" id="UP000515159"/>
    </source>
</evidence>
<dbReference type="Gene3D" id="3.60.10.10">
    <property type="entry name" value="Endonuclease/exonuclease/phosphatase"/>
    <property type="match status" value="1"/>
</dbReference>
<dbReference type="SMART" id="SM00303">
    <property type="entry name" value="GPS"/>
    <property type="match status" value="1"/>
</dbReference>
<dbReference type="InterPro" id="IPR046338">
    <property type="entry name" value="GAIN_dom_sf"/>
</dbReference>
<feature type="transmembrane region" description="Helical" evidence="12">
    <location>
        <begin position="1035"/>
        <end position="1052"/>
    </location>
</feature>
<dbReference type="InParanoid" id="A0A6P8R9A7"/>
<dbReference type="InterPro" id="IPR003915">
    <property type="entry name" value="PKD_2"/>
</dbReference>
<organism evidence="15 16">
    <name type="scientific">Geotrypetes seraphini</name>
    <name type="common">Gaboon caecilian</name>
    <name type="synonym">Caecilia seraphini</name>
    <dbReference type="NCBI Taxonomy" id="260995"/>
    <lineage>
        <taxon>Eukaryota</taxon>
        <taxon>Metazoa</taxon>
        <taxon>Chordata</taxon>
        <taxon>Craniata</taxon>
        <taxon>Vertebrata</taxon>
        <taxon>Euteleostomi</taxon>
        <taxon>Amphibia</taxon>
        <taxon>Gymnophiona</taxon>
        <taxon>Geotrypetes</taxon>
    </lineage>
</organism>
<evidence type="ECO:0000259" key="14">
    <source>
        <dbReference type="PROSITE" id="PS50221"/>
    </source>
</evidence>
<dbReference type="PANTHER" id="PTHR10877:SF136">
    <property type="entry name" value="POLYCYSTIN-1-LIKE PROTEIN 3"/>
    <property type="match status" value="1"/>
</dbReference>
<keyword evidence="5" id="KW-0430">Lectin</keyword>
<dbReference type="PROSITE" id="PS50221">
    <property type="entry name" value="GAIN_B"/>
    <property type="match status" value="1"/>
</dbReference>
<feature type="transmembrane region" description="Helical" evidence="12">
    <location>
        <begin position="593"/>
        <end position="612"/>
    </location>
</feature>
<dbReference type="Gene3D" id="2.60.60.20">
    <property type="entry name" value="PLAT/LH2 domain"/>
    <property type="match status" value="1"/>
</dbReference>
<feature type="domain" description="GAIN-B" evidence="14">
    <location>
        <begin position="419"/>
        <end position="579"/>
    </location>
</feature>
<comment type="subcellular location">
    <subcellularLocation>
        <location evidence="1">Membrane</location>
        <topology evidence="1">Multi-pass membrane protein</topology>
    </subcellularLocation>
</comment>
<keyword evidence="7 12" id="KW-0472">Membrane</keyword>
<dbReference type="SMART" id="SM00308">
    <property type="entry name" value="LH2"/>
    <property type="match status" value="1"/>
</dbReference>
<feature type="domain" description="PLAT" evidence="13">
    <location>
        <begin position="637"/>
        <end position="753"/>
    </location>
</feature>
<evidence type="ECO:0000313" key="16">
    <source>
        <dbReference type="RefSeq" id="XP_033797153.1"/>
    </source>
</evidence>
<dbReference type="Pfam" id="PF01477">
    <property type="entry name" value="PLAT"/>
    <property type="match status" value="1"/>
</dbReference>
<feature type="transmembrane region" description="Helical" evidence="12">
    <location>
        <begin position="1469"/>
        <end position="1489"/>
    </location>
</feature>
<dbReference type="GeneID" id="117359091"/>
<evidence type="ECO:0000256" key="12">
    <source>
        <dbReference type="SAM" id="Phobius"/>
    </source>
</evidence>
<evidence type="ECO:0000256" key="4">
    <source>
        <dbReference type="ARBA" id="ARBA00022729"/>
    </source>
</evidence>
<dbReference type="InterPro" id="IPR036392">
    <property type="entry name" value="PLAT/LH2_dom_sf"/>
</dbReference>
<sequence>MATKAVRKDREKAKTAEPKMADGAGSESPGGSLAWLPEAVAQRQKILQTLNRHWADIAFLQETHLTSQEHAKFARWWVGRVVGAAALLWKSGVLILIRKTLAVTVKRKTSCNLCKKKTPHVTGKPDQSNGTELPLKTKGSVSTPLYDQTTAFSVNLLTINPQALAENISLQDRIQITEDLIGRFKDMVERIKDYPSVLRSSEILMHLTDFTSLLSQEAQVNVSTILLQLSKQILEAESQNDSISELGHSAAINFYHVFDNLMKGVRDMRKNTDSRQMELVLEASLEALVHINTALLLSTNRAQIVNESSSISSTIVSRQDTSTLHTRSYTAPAPATVWITFPSNSSLQNLISRFPQSQVQVTAFTFNPFECIRKQDIVGNTVNIVLLSHHDVVEVSNLTEDIEIVLSRHENMEAFTTQHNMSVEQILVIAVNVTSEQESLIVQLKSDPLLPFRLYLGFQYQPNATHFDLTMTLPRQGKQDAEETAWVLPPELLKNKTGCYHITAAVINGSRWRGQPYFLCSLTTFTTRCVFWNKSKKTWEGNGCHIGPQTTVTSTQCLCNHLTFFGTTFFIMPRTVDIRDTARLFANVSKNPVGVSFLGSIFVIYLLIIVWARRKDKQDKTKAKITVLADNDAIAYFRYMVQVFTGNRRHAATTSKVVITLYGTEGQSKPHHLTDSTKAVFKCGGMDIFLLKTRFLGKIHSIRLWHDNSGTSPSWFVNYVIVTDLQADRKWYFLCESWLANDLEDCRMDKIFPAASESDLSCLRHVLSRTVERLFKDHLWFSVLNRCPWSPFTRVQRISCCLTLFICNMVINLMFWDDTSNTTFSSPYLGQFWVTVSHFKISIQTTLILFPANLLIVQIFHLIQARLQEGWQLPSKPRVSQCSSLLSDPDARAELIEGMKESVKFLYHYMTQVLEMSVEDVKHSESLSELMKTLTSLIQTYLRNRSRGKESSSPPGNGVTTRDRNFLCYLHKMLEMLHSEMKGLDQSTMQPPDEFNHAADQLQNLLALIESKFGSYEALSTSGKNKEKKKRSEETLLASAFYLVLLSLNLSREKTTSWLLSILLSLLEGIFLLPPIKVFFQTLFFSRVLKSEEMMDACEERQLQGVVTQLGTCPDWELSGWRDQKNPIYKSPDLDNIGRCTVLKKKTVKEKELYQLIRDIIVHLLFLTTIIIITYAEKSPNAFYLNQSIERNFATSFKQIKTLDQFFTWAQGTFLLNLYGMYQGYITDGNSFLLGSPRIRQLRVKHNSDLVYDSEDTEDHRPRWSSPTPNSTAEENIWHYQTQERLEGYPIWAKFAIYSGGGYAVDLGTNFTTATRVLEDLRDSNWLDGASKAIFVEFNVYNANTDLFCITALILENNGLGILFASSDLQIMRMYENSADDVSLLCAQGSFLLLLLFSFIQQGLRLKVEKVRYFSRTKNLVDLSIILISFCSIAMYVKRIILKTRDVQKYQQNRDRFVSFYETATIESAYIYLMAFLVSLVTIKLWSLLQLNSMLHLITMTLRRVWQELSGFLFTFLLLLIAYSVTCNLVFGWSVSHYKTFMNSVVTIVSLWIGIFNYDEVLNLDPLLGSLLITTCVIFLMFVVINLFLSAMLMVFSKERSSSTASEEQEIVELMWQKLSSWFGIQWNLGLTERTRV</sequence>
<dbReference type="PANTHER" id="PTHR10877">
    <property type="entry name" value="POLYCYSTIN FAMILY MEMBER"/>
    <property type="match status" value="1"/>
</dbReference>
<dbReference type="FunFam" id="2.60.60.20:FF:000008">
    <property type="entry name" value="Polycystic kidney disease 1-like 2, isoform CRA_a"/>
    <property type="match status" value="1"/>
</dbReference>
<keyword evidence="15" id="KW-1185">Reference proteome</keyword>
<keyword evidence="9" id="KW-0325">Glycoprotein</keyword>
<feature type="transmembrane region" description="Helical" evidence="12">
    <location>
        <begin position="1382"/>
        <end position="1400"/>
    </location>
</feature>
<dbReference type="CDD" id="cd01752">
    <property type="entry name" value="PLAT_polycystin"/>
    <property type="match status" value="1"/>
</dbReference>
<dbReference type="GO" id="GO:0030246">
    <property type="term" value="F:carbohydrate binding"/>
    <property type="evidence" value="ECO:0007669"/>
    <property type="project" value="UniProtKB-KW"/>
</dbReference>
<dbReference type="InterPro" id="IPR013122">
    <property type="entry name" value="PKD1_2_channel"/>
</dbReference>
<feature type="transmembrane region" description="Helical" evidence="12">
    <location>
        <begin position="798"/>
        <end position="816"/>
    </location>
</feature>
<evidence type="ECO:0000259" key="13">
    <source>
        <dbReference type="PROSITE" id="PS50095"/>
    </source>
</evidence>
<dbReference type="Pfam" id="PF20519">
    <property type="entry name" value="Polycystin_dom"/>
    <property type="match status" value="1"/>
</dbReference>
<dbReference type="OrthoDB" id="2121937at2759"/>
<keyword evidence="4" id="KW-0732">Signal</keyword>
<evidence type="ECO:0000256" key="10">
    <source>
        <dbReference type="PROSITE-ProRule" id="PRU00152"/>
    </source>
</evidence>
<dbReference type="PRINTS" id="PR01433">
    <property type="entry name" value="POLYCYSTIN2"/>
</dbReference>
<evidence type="ECO:0000256" key="6">
    <source>
        <dbReference type="ARBA" id="ARBA00022989"/>
    </source>
</evidence>
<dbReference type="Pfam" id="PF08016">
    <property type="entry name" value="PKD_channel"/>
    <property type="match status" value="1"/>
</dbReference>
<feature type="transmembrane region" description="Helical" evidence="12">
    <location>
        <begin position="1156"/>
        <end position="1176"/>
    </location>
</feature>
<dbReference type="FunCoup" id="A0A6P8R9A7">
    <property type="interactions" value="49"/>
</dbReference>
<gene>
    <name evidence="16" type="primary">PKD1L3</name>
</gene>